<dbReference type="SUPFAM" id="SSF56954">
    <property type="entry name" value="Outer membrane efflux proteins (OEP)"/>
    <property type="match status" value="1"/>
</dbReference>
<comment type="subcellular location">
    <subcellularLocation>
        <location evidence="2">Cell membrane</location>
        <topology evidence="2">Lipid-anchor</topology>
    </subcellularLocation>
</comment>
<accession>A0A8J2ZBI9</accession>
<dbReference type="Gene3D" id="2.20.200.10">
    <property type="entry name" value="Outer membrane efflux proteins (OEP)"/>
    <property type="match status" value="1"/>
</dbReference>
<dbReference type="PANTHER" id="PTHR30203:SF33">
    <property type="entry name" value="BLR4455 PROTEIN"/>
    <property type="match status" value="1"/>
</dbReference>
<reference evidence="3 4" key="1">
    <citation type="journal article" date="2014" name="Int. J. Syst. Evol. Microbiol.">
        <title>Complete genome sequence of Corynebacterium casei LMG S-19264T (=DSM 44701T), isolated from a smear-ripened cheese.</title>
        <authorList>
            <consortium name="US DOE Joint Genome Institute (JGI-PGF)"/>
            <person name="Walter F."/>
            <person name="Albersmeier A."/>
            <person name="Kalinowski J."/>
            <person name="Ruckert C."/>
        </authorList>
    </citation>
    <scope>NUCLEOTIDE SEQUENCE [LARGE SCALE GENOMIC DNA]</scope>
    <source>
        <strain evidence="3 4">CGMCC 1.16330</strain>
    </source>
</reference>
<evidence type="ECO:0000313" key="4">
    <source>
        <dbReference type="Proteomes" id="UP000597507"/>
    </source>
</evidence>
<dbReference type="Gene3D" id="1.20.1600.10">
    <property type="entry name" value="Outer membrane efflux proteins (OEP)"/>
    <property type="match status" value="1"/>
</dbReference>
<dbReference type="NCBIfam" id="TIGR01845">
    <property type="entry name" value="outer_NodT"/>
    <property type="match status" value="1"/>
</dbReference>
<keyword evidence="2" id="KW-0564">Palmitate</keyword>
<dbReference type="GO" id="GO:0005886">
    <property type="term" value="C:plasma membrane"/>
    <property type="evidence" value="ECO:0007669"/>
    <property type="project" value="UniProtKB-SubCell"/>
</dbReference>
<dbReference type="EMBL" id="BMKS01000006">
    <property type="protein sequence ID" value="GGG34569.1"/>
    <property type="molecule type" value="Genomic_DNA"/>
</dbReference>
<name>A0A8J2ZBI9_9PROT</name>
<keyword evidence="2" id="KW-0472">Membrane</keyword>
<keyword evidence="2" id="KW-1134">Transmembrane beta strand</keyword>
<keyword evidence="2" id="KW-0812">Transmembrane</keyword>
<evidence type="ECO:0000256" key="1">
    <source>
        <dbReference type="ARBA" id="ARBA00007613"/>
    </source>
</evidence>
<evidence type="ECO:0000313" key="3">
    <source>
        <dbReference type="EMBL" id="GGG34569.1"/>
    </source>
</evidence>
<dbReference type="PANTHER" id="PTHR30203">
    <property type="entry name" value="OUTER MEMBRANE CATION EFFLUX PROTEIN"/>
    <property type="match status" value="1"/>
</dbReference>
<dbReference type="InterPro" id="IPR010131">
    <property type="entry name" value="MdtP/NodT-like"/>
</dbReference>
<protein>
    <submittedName>
        <fullName evidence="3">RND transporter</fullName>
    </submittedName>
</protein>
<sequence>MPPPRVSRERAPPRAAPAPVALLLLLAPLAAGCDLLRPDPVTTGIALPARLRAAEDPAEPARWPEPDWWRGFGAPELDGLVAAAMAQNFDLAAATARIREADALARVVGGALLPAVDASAAAVRSQSPASGAVARRRVGSAVDLGLAASYEIDFWGRNRAALESAELAAVARRFDLGTVALATQAAVANTYFALLAAQEQVAIQRANLDAATRVLGILRDRLAAGTATGLEVAQQEQVVAQQRAQIPGFLLQVEQGRNALGLLTGRVPQAIEVRGGVFSRLRVPPVSPGLPSELLIRRPDVLAAEAALASQQASVVVARAALFPSIRLTASGGFQSLALEALLRPESQIFSLAAGLTEPIFRGGALRAQVAAERARQEELLALYRRAIVDALVDTENALAALRLTTEQERLQAAAVATAERANAIAEEQLRAGTIDLVTLLLTQQSLFTARNLLVQARLARLQAAVGLFRALGGGWGSGQTVPR</sequence>
<comment type="caution">
    <text evidence="3">The sequence shown here is derived from an EMBL/GenBank/DDBJ whole genome shotgun (WGS) entry which is preliminary data.</text>
</comment>
<dbReference type="AlphaFoldDB" id="A0A8J2ZBI9"/>
<comment type="similarity">
    <text evidence="1 2">Belongs to the outer membrane factor (OMF) (TC 1.B.17) family.</text>
</comment>
<organism evidence="3 4">
    <name type="scientific">Caldovatus sediminis</name>
    <dbReference type="NCBI Taxonomy" id="2041189"/>
    <lineage>
        <taxon>Bacteria</taxon>
        <taxon>Pseudomonadati</taxon>
        <taxon>Pseudomonadota</taxon>
        <taxon>Alphaproteobacteria</taxon>
        <taxon>Acetobacterales</taxon>
        <taxon>Roseomonadaceae</taxon>
        <taxon>Caldovatus</taxon>
    </lineage>
</organism>
<dbReference type="Pfam" id="PF02321">
    <property type="entry name" value="OEP"/>
    <property type="match status" value="2"/>
</dbReference>
<dbReference type="InterPro" id="IPR003423">
    <property type="entry name" value="OMP_efflux"/>
</dbReference>
<evidence type="ECO:0000256" key="2">
    <source>
        <dbReference type="RuleBase" id="RU362097"/>
    </source>
</evidence>
<proteinExistence type="inferred from homology"/>
<keyword evidence="4" id="KW-1185">Reference proteome</keyword>
<dbReference type="PROSITE" id="PS51257">
    <property type="entry name" value="PROKAR_LIPOPROTEIN"/>
    <property type="match status" value="1"/>
</dbReference>
<dbReference type="Proteomes" id="UP000597507">
    <property type="component" value="Unassembled WGS sequence"/>
</dbReference>
<gene>
    <name evidence="3" type="ORF">GCM10010964_23100</name>
</gene>
<keyword evidence="2" id="KW-0449">Lipoprotein</keyword>
<dbReference type="RefSeq" id="WP_188900313.1">
    <property type="nucleotide sequence ID" value="NZ_BMKS01000006.1"/>
</dbReference>
<dbReference type="GO" id="GO:0015562">
    <property type="term" value="F:efflux transmembrane transporter activity"/>
    <property type="evidence" value="ECO:0007669"/>
    <property type="project" value="InterPro"/>
</dbReference>